<evidence type="ECO:0000259" key="3">
    <source>
        <dbReference type="PROSITE" id="PS50112"/>
    </source>
</evidence>
<proteinExistence type="predicted"/>
<dbReference type="Pfam" id="PF13426">
    <property type="entry name" value="PAS_9"/>
    <property type="match status" value="1"/>
</dbReference>
<evidence type="ECO:0000256" key="2">
    <source>
        <dbReference type="SAM" id="Phobius"/>
    </source>
</evidence>
<evidence type="ECO:0000256" key="1">
    <source>
        <dbReference type="SAM" id="Coils"/>
    </source>
</evidence>
<feature type="domain" description="PAS" evidence="3">
    <location>
        <begin position="262"/>
        <end position="288"/>
    </location>
</feature>
<feature type="transmembrane region" description="Helical" evidence="2">
    <location>
        <begin position="136"/>
        <end position="152"/>
    </location>
</feature>
<dbReference type="NCBIfam" id="TIGR00229">
    <property type="entry name" value="sensory_box"/>
    <property type="match status" value="1"/>
</dbReference>
<dbReference type="PROSITE" id="PS50113">
    <property type="entry name" value="PAC"/>
    <property type="match status" value="1"/>
</dbReference>
<reference evidence="5 6" key="1">
    <citation type="submission" date="2021-05" db="EMBL/GenBank/DDBJ databases">
        <title>A Polyphasic approach of four new species of the genus Ohtaekwangia: Ohtaekwangia histidinii sp. nov., Ohtaekwangia cretensis sp. nov., Ohtaekwangia indiensis sp. nov., Ohtaekwangia reichenbachii sp. nov. from diverse environment.</title>
        <authorList>
            <person name="Octaviana S."/>
        </authorList>
    </citation>
    <scope>NUCLEOTIDE SEQUENCE [LARGE SCALE GENOMIC DNA]</scope>
    <source>
        <strain evidence="5 6">PWU5</strain>
    </source>
</reference>
<feature type="coiled-coil region" evidence="1">
    <location>
        <begin position="206"/>
        <end position="240"/>
    </location>
</feature>
<dbReference type="SUPFAM" id="SSF55785">
    <property type="entry name" value="PYP-like sensor domain (PAS domain)"/>
    <property type="match status" value="1"/>
</dbReference>
<feature type="domain" description="PAC" evidence="4">
    <location>
        <begin position="316"/>
        <end position="368"/>
    </location>
</feature>
<sequence>MTTAPDGFFGIMVSWWKKGLRMGYHATTPGLLRGRVMLLNGLSIIASLSVIVFSITYALIGYQYYYGPLYIIPVAVLVLWLNSRGLFGAARNSYLIGSLIVISYWCYEGRGNGNEFTLIAIATMATLILEKRHMIILSNLLCFLIFVLFKVYDSQTPFIPDPHINYNVVPTVILLNTVAVVSFQIAFFRDLAKHYDEKLTVKYNEVQAVQEELKSNNEEIKAINEKLHGLTGQLEAMVKEKTLELQTYIDAIDVNLYSTINDPEGNFVQVNDQLVKASGYTREELMGKHYTLLATPAHQEASADQRRASLLAGKAWRGEVEHKSKQGELYWFDCVVMPIAYENGRANGFLSIGLPITERKLHEQLREKTHLVLESIAFNASHKIRGPMARIKGLSYLIQRDFLKKEEYSAIAARFTVCADELSMATSELVNFVYNHQKLMNPERTASSAS</sequence>
<feature type="transmembrane region" description="Helical" evidence="2">
    <location>
        <begin position="38"/>
        <end position="59"/>
    </location>
</feature>
<dbReference type="InterPro" id="IPR000014">
    <property type="entry name" value="PAS"/>
</dbReference>
<keyword evidence="6" id="KW-1185">Reference proteome</keyword>
<dbReference type="RefSeq" id="WP_254087980.1">
    <property type="nucleotide sequence ID" value="NZ_JAHESE010000066.1"/>
</dbReference>
<evidence type="ECO:0000313" key="5">
    <source>
        <dbReference type="EMBL" id="MBT1712416.1"/>
    </source>
</evidence>
<dbReference type="Gene3D" id="3.30.450.20">
    <property type="entry name" value="PAS domain"/>
    <property type="match status" value="1"/>
</dbReference>
<dbReference type="InterPro" id="IPR000700">
    <property type="entry name" value="PAS-assoc_C"/>
</dbReference>
<keyword evidence="2" id="KW-0472">Membrane</keyword>
<feature type="transmembrane region" description="Helical" evidence="2">
    <location>
        <begin position="164"/>
        <end position="188"/>
    </location>
</feature>
<organism evidence="5 6">
    <name type="scientific">Dawidia cretensis</name>
    <dbReference type="NCBI Taxonomy" id="2782350"/>
    <lineage>
        <taxon>Bacteria</taxon>
        <taxon>Pseudomonadati</taxon>
        <taxon>Bacteroidota</taxon>
        <taxon>Cytophagia</taxon>
        <taxon>Cytophagales</taxon>
        <taxon>Chryseotaleaceae</taxon>
        <taxon>Dawidia</taxon>
    </lineage>
</organism>
<protein>
    <submittedName>
        <fullName evidence="5">PAS domain S-box protein</fullName>
    </submittedName>
</protein>
<evidence type="ECO:0000259" key="4">
    <source>
        <dbReference type="PROSITE" id="PS50113"/>
    </source>
</evidence>
<evidence type="ECO:0000313" key="6">
    <source>
        <dbReference type="Proteomes" id="UP001319080"/>
    </source>
</evidence>
<comment type="caution">
    <text evidence="5">The sequence shown here is derived from an EMBL/GenBank/DDBJ whole genome shotgun (WGS) entry which is preliminary data.</text>
</comment>
<dbReference type="Proteomes" id="UP001319080">
    <property type="component" value="Unassembled WGS sequence"/>
</dbReference>
<name>A0AAP2E3I7_9BACT</name>
<dbReference type="AlphaFoldDB" id="A0AAP2E3I7"/>
<dbReference type="InterPro" id="IPR035965">
    <property type="entry name" value="PAS-like_dom_sf"/>
</dbReference>
<dbReference type="CDD" id="cd00130">
    <property type="entry name" value="PAS"/>
    <property type="match status" value="1"/>
</dbReference>
<keyword evidence="2" id="KW-0812">Transmembrane</keyword>
<dbReference type="EMBL" id="JAHESE010000066">
    <property type="protein sequence ID" value="MBT1712416.1"/>
    <property type="molecule type" value="Genomic_DNA"/>
</dbReference>
<feature type="transmembrane region" description="Helical" evidence="2">
    <location>
        <begin position="65"/>
        <end position="82"/>
    </location>
</feature>
<keyword evidence="1" id="KW-0175">Coiled coil</keyword>
<gene>
    <name evidence="5" type="ORF">KK062_29510</name>
</gene>
<accession>A0AAP2E3I7</accession>
<dbReference type="PROSITE" id="PS50112">
    <property type="entry name" value="PAS"/>
    <property type="match status" value="1"/>
</dbReference>
<keyword evidence="2" id="KW-1133">Transmembrane helix</keyword>